<organism evidence="8 9">
    <name type="scientific">Segatella copri DSM 18205</name>
    <dbReference type="NCBI Taxonomy" id="537011"/>
    <lineage>
        <taxon>Bacteria</taxon>
        <taxon>Pseudomonadati</taxon>
        <taxon>Bacteroidota</taxon>
        <taxon>Bacteroidia</taxon>
        <taxon>Bacteroidales</taxon>
        <taxon>Prevotellaceae</taxon>
        <taxon>Segatella</taxon>
    </lineage>
</organism>
<dbReference type="RefSeq" id="WP_006847600.1">
    <property type="nucleotide sequence ID" value="NZ_CP085932.1"/>
</dbReference>
<dbReference type="STRING" id="537011.PREVCOP_04890"/>
<evidence type="ECO:0000256" key="1">
    <source>
        <dbReference type="ARBA" id="ARBA00004442"/>
    </source>
</evidence>
<dbReference type="PROSITE" id="PS51257">
    <property type="entry name" value="PROKAR_LIPOPROTEIN"/>
    <property type="match status" value="1"/>
</dbReference>
<dbReference type="Pfam" id="PF14322">
    <property type="entry name" value="SusD-like_3"/>
    <property type="match status" value="1"/>
</dbReference>
<dbReference type="InterPro" id="IPR012944">
    <property type="entry name" value="SusD_RagB_dom"/>
</dbReference>
<evidence type="ECO:0000259" key="7">
    <source>
        <dbReference type="Pfam" id="PF14322"/>
    </source>
</evidence>
<dbReference type="EMBL" id="ACBX02000014">
    <property type="protein sequence ID" value="EFB35610.1"/>
    <property type="molecule type" value="Genomic_DNA"/>
</dbReference>
<dbReference type="GeneID" id="69847694"/>
<gene>
    <name evidence="8" type="ORF">PREVCOP_04890</name>
</gene>
<comment type="subcellular location">
    <subcellularLocation>
        <location evidence="1">Cell outer membrane</location>
    </subcellularLocation>
</comment>
<evidence type="ECO:0000256" key="3">
    <source>
        <dbReference type="ARBA" id="ARBA00022729"/>
    </source>
</evidence>
<dbReference type="InterPro" id="IPR033985">
    <property type="entry name" value="SusD-like_N"/>
</dbReference>
<dbReference type="Pfam" id="PF07980">
    <property type="entry name" value="SusD_RagB"/>
    <property type="match status" value="1"/>
</dbReference>
<proteinExistence type="inferred from homology"/>
<name>D1PCF8_9BACT</name>
<evidence type="ECO:0000259" key="6">
    <source>
        <dbReference type="Pfam" id="PF07980"/>
    </source>
</evidence>
<keyword evidence="3" id="KW-0732">Signal</keyword>
<keyword evidence="9" id="KW-1185">Reference proteome</keyword>
<dbReference type="SUPFAM" id="SSF48452">
    <property type="entry name" value="TPR-like"/>
    <property type="match status" value="1"/>
</dbReference>
<dbReference type="OrthoDB" id="5694214at2"/>
<protein>
    <submittedName>
        <fullName evidence="8">SusD family protein</fullName>
    </submittedName>
</protein>
<dbReference type="Proteomes" id="UP000004477">
    <property type="component" value="Unassembled WGS sequence"/>
</dbReference>
<dbReference type="InterPro" id="IPR011990">
    <property type="entry name" value="TPR-like_helical_dom_sf"/>
</dbReference>
<dbReference type="CDD" id="cd08977">
    <property type="entry name" value="SusD"/>
    <property type="match status" value="1"/>
</dbReference>
<feature type="domain" description="SusD-like N-terminal" evidence="7">
    <location>
        <begin position="112"/>
        <end position="245"/>
    </location>
</feature>
<evidence type="ECO:0000313" key="9">
    <source>
        <dbReference type="Proteomes" id="UP000004477"/>
    </source>
</evidence>
<evidence type="ECO:0000256" key="4">
    <source>
        <dbReference type="ARBA" id="ARBA00023136"/>
    </source>
</evidence>
<feature type="domain" description="RagB/SusD" evidence="6">
    <location>
        <begin position="371"/>
        <end position="567"/>
    </location>
</feature>
<dbReference type="AlphaFoldDB" id="D1PCF8"/>
<sequence>MKLKNILYSMMMGTAVLTGTTSCVSDLDQYPHTETTSKDVYTSLANYEAVLGKIYAAMVTSGQGKGGDNKDMESVLNKGAGFDYMRMFINMQECGTDEFASTWLTGEQTTGLTYLSWDANDAWVSDMYYRIYYNIALCNEFLRNANSANFSGADAEKMKEYKAEVRFMRALFYYHALDFYRNIPMVTENDPVGSYIPPRYTPQQTFDYIESELKDCVGDMLPASTCPYGQASQGAAYTLLAKLYLNSEVYTGVDKYAECKEACEKVMDMGYSLESDYSKLFNADNDKRTNEIIFALPVSAEHIVSWGSSTYLVCGQVSLSNANQNVADYGVTAGWSEFRLRPEFVDKFTQTDIDGGDDGDKRCKFFTNGQSKDISSMTTETAGYLSEKWSNLKDDGITAASNTADAGVETDFPLFRLADVYLMYAECVVRCKDANDKPLDWDPWNGGININDQTVIESRKKGAIYWINLLRERAYGKDENGNPRGQVWKENFSSKEAFLQFILDERARELYHEGYRRTDLIRYGQFTTNKYIWQWKGGTHDGQAVDSKYNIYPIPNTELTANPNLHNDNY</sequence>
<accession>D1PCF8</accession>
<dbReference type="PaxDb" id="537011-PREVCOP_04890"/>
<evidence type="ECO:0000313" key="8">
    <source>
        <dbReference type="EMBL" id="EFB35610.1"/>
    </source>
</evidence>
<dbReference type="Gene3D" id="1.25.40.390">
    <property type="match status" value="1"/>
</dbReference>
<dbReference type="GO" id="GO:0009279">
    <property type="term" value="C:cell outer membrane"/>
    <property type="evidence" value="ECO:0007669"/>
    <property type="project" value="UniProtKB-SubCell"/>
</dbReference>
<evidence type="ECO:0000256" key="5">
    <source>
        <dbReference type="ARBA" id="ARBA00023237"/>
    </source>
</evidence>
<reference evidence="8" key="1">
    <citation type="submission" date="2009-11" db="EMBL/GenBank/DDBJ databases">
        <authorList>
            <person name="Weinstock G."/>
            <person name="Sodergren E."/>
            <person name="Clifton S."/>
            <person name="Fulton L."/>
            <person name="Fulton B."/>
            <person name="Courtney L."/>
            <person name="Fronick C."/>
            <person name="Harrison M."/>
            <person name="Strong C."/>
            <person name="Farmer C."/>
            <person name="Delahaunty K."/>
            <person name="Markovic C."/>
            <person name="Hall O."/>
            <person name="Minx P."/>
            <person name="Tomlinson C."/>
            <person name="Mitreva M."/>
            <person name="Nelson J."/>
            <person name="Hou S."/>
            <person name="Wollam A."/>
            <person name="Pepin K.H."/>
            <person name="Johnson M."/>
            <person name="Bhonagiri V."/>
            <person name="Nash W.E."/>
            <person name="Warren W."/>
            <person name="Chinwalla A."/>
            <person name="Mardis E.R."/>
            <person name="Wilson R.K."/>
        </authorList>
    </citation>
    <scope>NUCLEOTIDE SEQUENCE [LARGE SCALE GENOMIC DNA]</scope>
    <source>
        <strain evidence="8">DSM 18205</strain>
    </source>
</reference>
<evidence type="ECO:0000256" key="2">
    <source>
        <dbReference type="ARBA" id="ARBA00006275"/>
    </source>
</evidence>
<dbReference type="HOGENOM" id="CLU_015553_1_2_10"/>
<keyword evidence="4" id="KW-0472">Membrane</keyword>
<comment type="similarity">
    <text evidence="2">Belongs to the SusD family.</text>
</comment>
<keyword evidence="5" id="KW-0998">Cell outer membrane</keyword>
<comment type="caution">
    <text evidence="8">The sequence shown here is derived from an EMBL/GenBank/DDBJ whole genome shotgun (WGS) entry which is preliminary data.</text>
</comment>